<dbReference type="Pfam" id="PF00494">
    <property type="entry name" value="SQS_PSY"/>
    <property type="match status" value="1"/>
</dbReference>
<dbReference type="PANTHER" id="PTHR11626:SF2">
    <property type="entry name" value="SQUALENE SYNTHASE"/>
    <property type="match status" value="1"/>
</dbReference>
<dbReference type="SFLD" id="SFLDG01018">
    <property type="entry name" value="Squalene/Phytoene_Synthase_Lik"/>
    <property type="match status" value="1"/>
</dbReference>
<evidence type="ECO:0000313" key="1">
    <source>
        <dbReference type="EMBL" id="SFC72327.1"/>
    </source>
</evidence>
<gene>
    <name evidence="1" type="ORF">SAMN05444422_1176</name>
</gene>
<sequence>MTQDQTNSKFDRSPDLSYCHTVVQDVSRTFALTIDLLNEPLSDHICVGYLLCRIPDTIEDAVHIPAQSQCQLLQTYQAAIDPSEPTSIHTFVDAISPWAPPQGESADWDVVRAAPTVLATFETFSSSTKQAIRPQVKEMTGGMSRFIDRYSDRPGLRIQTGSELDRYCHYVAGTVGTLITDLLPKQSLTTVQAQTLERTAEDFGRLLQLVNIAKDVREDFLGEQNVYLPSEWLEAESVSQDHLLDDENRDSVSRVLDRVLDRARSCLNPAAAYIQAMPTGGGNTVAAWAVPYLLAVATLRKLKNQPTAALTTGKVKVSREEVHAILSATQECSSERVRTLRHTIERDPLHTTTESLDVA</sequence>
<organism evidence="1 2">
    <name type="scientific">Natronobacterium haloterrestre</name>
    <name type="common">Halobiforma haloterrestris</name>
    <dbReference type="NCBI Taxonomy" id="148448"/>
    <lineage>
        <taxon>Archaea</taxon>
        <taxon>Methanobacteriati</taxon>
        <taxon>Methanobacteriota</taxon>
        <taxon>Stenosarchaea group</taxon>
        <taxon>Halobacteria</taxon>
        <taxon>Halobacteriales</taxon>
        <taxon>Natrialbaceae</taxon>
        <taxon>Natronobacterium</taxon>
    </lineage>
</organism>
<dbReference type="SUPFAM" id="SSF48576">
    <property type="entry name" value="Terpenoid synthases"/>
    <property type="match status" value="1"/>
</dbReference>
<reference evidence="2" key="1">
    <citation type="submission" date="2016-10" db="EMBL/GenBank/DDBJ databases">
        <authorList>
            <person name="Varghese N."/>
            <person name="Submissions S."/>
        </authorList>
    </citation>
    <scope>NUCLEOTIDE SEQUENCE [LARGE SCALE GENOMIC DNA]</scope>
    <source>
        <strain evidence="2">DSM 13078</strain>
    </source>
</reference>
<dbReference type="InterPro" id="IPR002060">
    <property type="entry name" value="Squ/phyt_synthse"/>
</dbReference>
<dbReference type="Proteomes" id="UP000199161">
    <property type="component" value="Unassembled WGS sequence"/>
</dbReference>
<dbReference type="OrthoDB" id="192754at2157"/>
<dbReference type="InterPro" id="IPR008949">
    <property type="entry name" value="Isoprenoid_synthase_dom_sf"/>
</dbReference>
<dbReference type="GO" id="GO:0045338">
    <property type="term" value="P:farnesyl diphosphate metabolic process"/>
    <property type="evidence" value="ECO:0007669"/>
    <property type="project" value="InterPro"/>
</dbReference>
<dbReference type="GO" id="GO:0051996">
    <property type="term" value="F:squalene synthase [NAD(P)H] activity"/>
    <property type="evidence" value="ECO:0007669"/>
    <property type="project" value="InterPro"/>
</dbReference>
<proteinExistence type="predicted"/>
<evidence type="ECO:0000313" key="2">
    <source>
        <dbReference type="Proteomes" id="UP000199161"/>
    </source>
</evidence>
<dbReference type="PANTHER" id="PTHR11626">
    <property type="entry name" value="FARNESYL-DIPHOSPHATE FARNESYLTRANSFERASE"/>
    <property type="match status" value="1"/>
</dbReference>
<protein>
    <submittedName>
        <fullName evidence="1">Farnesyl-diphosphate farnesyltransferase</fullName>
    </submittedName>
</protein>
<dbReference type="EMBL" id="FOKW01000017">
    <property type="protein sequence ID" value="SFC72327.1"/>
    <property type="molecule type" value="Genomic_DNA"/>
</dbReference>
<name>A0A1I1LGL0_NATHA</name>
<dbReference type="Gene3D" id="1.10.600.10">
    <property type="entry name" value="Farnesyl Diphosphate Synthase"/>
    <property type="match status" value="1"/>
</dbReference>
<accession>A0A1I1LGL0</accession>
<dbReference type="SFLD" id="SFLDS00005">
    <property type="entry name" value="Isoprenoid_Synthase_Type_I"/>
    <property type="match status" value="1"/>
</dbReference>
<dbReference type="AlphaFoldDB" id="A0A1I1LGL0"/>
<dbReference type="InterPro" id="IPR044844">
    <property type="entry name" value="Trans_IPPS_euk-type"/>
</dbReference>
<keyword evidence="1" id="KW-0808">Transferase</keyword>
<dbReference type="RefSeq" id="WP_089789919.1">
    <property type="nucleotide sequence ID" value="NZ_FOKW01000017.1"/>
</dbReference>
<keyword evidence="2" id="KW-1185">Reference proteome</keyword>